<dbReference type="PROSITE" id="PS00913">
    <property type="entry name" value="ADH_IRON_1"/>
    <property type="match status" value="1"/>
</dbReference>
<dbReference type="OrthoDB" id="9815791at2"/>
<comment type="similarity">
    <text evidence="1">Belongs to the iron-containing alcohol dehydrogenase family.</text>
</comment>
<reference evidence="6 7" key="1">
    <citation type="submission" date="2015-12" db="EMBL/GenBank/DDBJ databases">
        <title>Draft genome sequence of Acidibacillus ferrooxidans ITV001, isolated from a chalcopyrite acid mine drainage site in Brazil.</title>
        <authorList>
            <person name="Dall'Agnol H."/>
            <person name="Nancucheo I."/>
            <person name="Johnson B."/>
            <person name="Oliveira R."/>
            <person name="Leite L."/>
            <person name="Pylro V."/>
            <person name="Nunes G.L."/>
            <person name="Tzotzos G."/>
            <person name="Fernandes G.R."/>
            <person name="Dutra J."/>
            <person name="Orellana S.C."/>
            <person name="Oliveira G."/>
        </authorList>
    </citation>
    <scope>NUCLEOTIDE SEQUENCE [LARGE SCALE GENOMIC DNA]</scope>
    <source>
        <strain evidence="7">ITV01</strain>
    </source>
</reference>
<keyword evidence="3" id="KW-0520">NAD</keyword>
<dbReference type="AlphaFoldDB" id="A0A124IVM0"/>
<protein>
    <submittedName>
        <fullName evidence="6">Alcohol dehydrogenase</fullName>
    </submittedName>
</protein>
<proteinExistence type="inferred from homology"/>
<dbReference type="Pfam" id="PF00465">
    <property type="entry name" value="Fe-ADH"/>
    <property type="match status" value="1"/>
</dbReference>
<dbReference type="Proteomes" id="UP000053557">
    <property type="component" value="Unassembled WGS sequence"/>
</dbReference>
<evidence type="ECO:0000256" key="3">
    <source>
        <dbReference type="ARBA" id="ARBA00023027"/>
    </source>
</evidence>
<dbReference type="CDD" id="cd08551">
    <property type="entry name" value="Fe-ADH"/>
    <property type="match status" value="1"/>
</dbReference>
<keyword evidence="2" id="KW-0560">Oxidoreductase</keyword>
<feature type="domain" description="Alcohol dehydrogenase iron-type/glycerol dehydrogenase GldA" evidence="4">
    <location>
        <begin position="9"/>
        <end position="178"/>
    </location>
</feature>
<sequence length="387" mass="41792">MNFSYRMKTQIEFGDGRSSTLTDDLSVRFKPGESFFLVTDPGVMQTGKIEPLLESLRKAHYHVTLYSDVLPNPRDEDCLRGAALMREQNASAVIAVGGGSAMDTAKTIALLSRSSGVPREYADGERHYDEVAPIICLPTTAGTGSEVTRSAVITEQATHRKMTLKHERLRPTLAILDPELTRSVPPSVTAATGVDALVHAIEGATCRQATPLSRAFGEQAMQLIVPTLKRAVACGDDMDARRTMLEGSLLAGLSFGSTDVAAVHCLAEALSSLYDTPHGVANAVFLSSVLDFNAETHPALHARLARVMNFASAIDSEQLAVAKLLEGIGAWIAELGIPKLRDLAGVRVEDFGRLADLAFQNGSTKSNVRPITREDYLTLLEKTYHET</sequence>
<evidence type="ECO:0000313" key="7">
    <source>
        <dbReference type="Proteomes" id="UP000053557"/>
    </source>
</evidence>
<keyword evidence="7" id="KW-1185">Reference proteome</keyword>
<dbReference type="PANTHER" id="PTHR11496:SF102">
    <property type="entry name" value="ALCOHOL DEHYDROGENASE 4"/>
    <property type="match status" value="1"/>
</dbReference>
<feature type="domain" description="Fe-containing alcohol dehydrogenase-like C-terminal" evidence="5">
    <location>
        <begin position="189"/>
        <end position="384"/>
    </location>
</feature>
<accession>A0A124IVM0</accession>
<gene>
    <name evidence="6" type="ORF">ATW55_02045</name>
</gene>
<dbReference type="PANTHER" id="PTHR11496">
    <property type="entry name" value="ALCOHOL DEHYDROGENASE"/>
    <property type="match status" value="1"/>
</dbReference>
<dbReference type="InterPro" id="IPR018211">
    <property type="entry name" value="ADH_Fe_CS"/>
</dbReference>
<dbReference type="GO" id="GO:0046872">
    <property type="term" value="F:metal ion binding"/>
    <property type="evidence" value="ECO:0007669"/>
    <property type="project" value="InterPro"/>
</dbReference>
<evidence type="ECO:0000313" key="6">
    <source>
        <dbReference type="EMBL" id="KUO94671.1"/>
    </source>
</evidence>
<dbReference type="Gene3D" id="3.40.50.1970">
    <property type="match status" value="1"/>
</dbReference>
<dbReference type="FunFam" id="3.40.50.1970:FF:000003">
    <property type="entry name" value="Alcohol dehydrogenase, iron-containing"/>
    <property type="match status" value="1"/>
</dbReference>
<dbReference type="EMBL" id="LPVJ01000071">
    <property type="protein sequence ID" value="KUO94671.1"/>
    <property type="molecule type" value="Genomic_DNA"/>
</dbReference>
<name>A0A124IVM0_9BACL</name>
<dbReference type="GO" id="GO:0004022">
    <property type="term" value="F:alcohol dehydrogenase (NAD+) activity"/>
    <property type="evidence" value="ECO:0007669"/>
    <property type="project" value="UniProtKB-ARBA"/>
</dbReference>
<evidence type="ECO:0000259" key="5">
    <source>
        <dbReference type="Pfam" id="PF25137"/>
    </source>
</evidence>
<evidence type="ECO:0000256" key="1">
    <source>
        <dbReference type="ARBA" id="ARBA00007358"/>
    </source>
</evidence>
<dbReference type="InterPro" id="IPR001670">
    <property type="entry name" value="ADH_Fe/GldA"/>
</dbReference>
<dbReference type="RefSeq" id="WP_067719991.1">
    <property type="nucleotide sequence ID" value="NZ_LPVJ01000071.1"/>
</dbReference>
<evidence type="ECO:0000256" key="2">
    <source>
        <dbReference type="ARBA" id="ARBA00023002"/>
    </source>
</evidence>
<dbReference type="InterPro" id="IPR039697">
    <property type="entry name" value="Alcohol_dehydrogenase_Fe"/>
</dbReference>
<dbReference type="SUPFAM" id="SSF56796">
    <property type="entry name" value="Dehydroquinate synthase-like"/>
    <property type="match status" value="1"/>
</dbReference>
<dbReference type="Gene3D" id="1.20.1090.10">
    <property type="entry name" value="Dehydroquinate synthase-like - alpha domain"/>
    <property type="match status" value="1"/>
</dbReference>
<organism evidence="6 7">
    <name type="scientific">Ferroacidibacillus organovorans</name>
    <dbReference type="NCBI Taxonomy" id="1765683"/>
    <lineage>
        <taxon>Bacteria</taxon>
        <taxon>Bacillati</taxon>
        <taxon>Bacillota</taxon>
        <taxon>Bacilli</taxon>
        <taxon>Bacillales</taxon>
        <taxon>Alicyclobacillaceae</taxon>
        <taxon>Ferroacidibacillus</taxon>
    </lineage>
</organism>
<dbReference type="InterPro" id="IPR056798">
    <property type="entry name" value="ADH_Fe_C"/>
</dbReference>
<evidence type="ECO:0000259" key="4">
    <source>
        <dbReference type="Pfam" id="PF00465"/>
    </source>
</evidence>
<comment type="caution">
    <text evidence="6">The sequence shown here is derived from an EMBL/GenBank/DDBJ whole genome shotgun (WGS) entry which is preliminary data.</text>
</comment>
<dbReference type="Pfam" id="PF25137">
    <property type="entry name" value="ADH_Fe_C"/>
    <property type="match status" value="1"/>
</dbReference>